<name>A0A4Y7XCS9_9GAMM</name>
<dbReference type="PANTHER" id="PTHR12526:SF630">
    <property type="entry name" value="GLYCOSYLTRANSFERASE"/>
    <property type="match status" value="1"/>
</dbReference>
<keyword evidence="4" id="KW-1185">Reference proteome</keyword>
<dbReference type="InterPro" id="IPR028098">
    <property type="entry name" value="Glyco_trans_4-like_N"/>
</dbReference>
<reference evidence="3 4" key="1">
    <citation type="submission" date="2019-03" db="EMBL/GenBank/DDBJ databases">
        <title>Alkanindiges illinoisensis: a potential pathogenic isolated from ascites of a gastric cancer patient with abdominal metastasis.</title>
        <authorList>
            <person name="Hu X."/>
            <person name="Yang B."/>
            <person name="Yan X."/>
            <person name="Lin L."/>
            <person name="Zhao H."/>
            <person name="Zhou F."/>
            <person name="Su B."/>
            <person name="Chen J."/>
            <person name="Rui Y."/>
            <person name="Wang Q."/>
            <person name="Zheng L."/>
        </authorList>
    </citation>
    <scope>NUCLEOTIDE SEQUENCE [LARGE SCALE GENOMIC DNA]</scope>
    <source>
        <strain evidence="3 4">NFYY 23406</strain>
    </source>
</reference>
<dbReference type="Pfam" id="PF13439">
    <property type="entry name" value="Glyco_transf_4"/>
    <property type="match status" value="1"/>
</dbReference>
<dbReference type="InterPro" id="IPR001296">
    <property type="entry name" value="Glyco_trans_1"/>
</dbReference>
<dbReference type="Gene3D" id="3.40.50.2000">
    <property type="entry name" value="Glycogen Phosphorylase B"/>
    <property type="match status" value="2"/>
</dbReference>
<proteinExistence type="predicted"/>
<evidence type="ECO:0000259" key="1">
    <source>
        <dbReference type="Pfam" id="PF00534"/>
    </source>
</evidence>
<feature type="domain" description="Glycosyl transferase family 1" evidence="1">
    <location>
        <begin position="176"/>
        <end position="327"/>
    </location>
</feature>
<sequence length="358" mass="40321">MKILYLTTSLGGGGAEKVVCDLADKMYEKGHQVVIAYLTRDIIVRPTCNEIQLINLDLNSPFQMTNSFKKYKSLILEFQPNIVHAHMVHANIFARLCRFFVKIPRLICTAHSNNEGGRVRMLAYRLTNGLSEVLTNVSDSACQSFQKQGAATTNQIQTVYNGIDLERYTFGSQKNFEMDKKNLQFLAVGRFHEAKDYPNLLHAIAIFRQHPQHKEYILNVVGDGELRPQIEELIEHLGLKDNVTLLGRRDDIPQLMQEADFFILSSAYEGFSLVVAEAMACGAFVIATNSGGVPEVMGDTGILIPPQDSKALAEAIKQAVSKTPIEIQENNLKARKRVEELFSLEKSVENWLKIYRNE</sequence>
<dbReference type="GO" id="GO:0016757">
    <property type="term" value="F:glycosyltransferase activity"/>
    <property type="evidence" value="ECO:0007669"/>
    <property type="project" value="InterPro"/>
</dbReference>
<accession>A0A4Y7XCS9</accession>
<dbReference type="EMBL" id="SNTY01000025">
    <property type="protein sequence ID" value="TEU26820.1"/>
    <property type="molecule type" value="Genomic_DNA"/>
</dbReference>
<dbReference type="OrthoDB" id="9792269at2"/>
<evidence type="ECO:0000313" key="3">
    <source>
        <dbReference type="EMBL" id="TEU26820.1"/>
    </source>
</evidence>
<evidence type="ECO:0000313" key="4">
    <source>
        <dbReference type="Proteomes" id="UP000297834"/>
    </source>
</evidence>
<dbReference type="AlphaFoldDB" id="A0A4Y7XCS9"/>
<dbReference type="RefSeq" id="WP_134244267.1">
    <property type="nucleotide sequence ID" value="NZ_SNTY01000025.1"/>
</dbReference>
<dbReference type="Pfam" id="PF00534">
    <property type="entry name" value="Glycos_transf_1"/>
    <property type="match status" value="1"/>
</dbReference>
<comment type="caution">
    <text evidence="3">The sequence shown here is derived from an EMBL/GenBank/DDBJ whole genome shotgun (WGS) entry which is preliminary data.</text>
</comment>
<protein>
    <submittedName>
        <fullName evidence="3">Glycosyltransferase</fullName>
    </submittedName>
</protein>
<dbReference type="GO" id="GO:1901135">
    <property type="term" value="P:carbohydrate derivative metabolic process"/>
    <property type="evidence" value="ECO:0007669"/>
    <property type="project" value="UniProtKB-ARBA"/>
</dbReference>
<dbReference type="SUPFAM" id="SSF53756">
    <property type="entry name" value="UDP-Glycosyltransferase/glycogen phosphorylase"/>
    <property type="match status" value="1"/>
</dbReference>
<evidence type="ECO:0000259" key="2">
    <source>
        <dbReference type="Pfam" id="PF13439"/>
    </source>
</evidence>
<organism evidence="3 4">
    <name type="scientific">Alkanindiges illinoisensis</name>
    <dbReference type="NCBI Taxonomy" id="197183"/>
    <lineage>
        <taxon>Bacteria</taxon>
        <taxon>Pseudomonadati</taxon>
        <taxon>Pseudomonadota</taxon>
        <taxon>Gammaproteobacteria</taxon>
        <taxon>Moraxellales</taxon>
        <taxon>Moraxellaceae</taxon>
        <taxon>Alkanindiges</taxon>
    </lineage>
</organism>
<dbReference type="PANTHER" id="PTHR12526">
    <property type="entry name" value="GLYCOSYLTRANSFERASE"/>
    <property type="match status" value="1"/>
</dbReference>
<keyword evidence="3" id="KW-0808">Transferase</keyword>
<gene>
    <name evidence="3" type="ORF">E2B99_07340</name>
</gene>
<feature type="domain" description="Glycosyltransferase subfamily 4-like N-terminal" evidence="2">
    <location>
        <begin position="13"/>
        <end position="167"/>
    </location>
</feature>
<dbReference type="Proteomes" id="UP000297834">
    <property type="component" value="Unassembled WGS sequence"/>
</dbReference>